<sequence length="150" mass="17296">MNKLDMDACQIYDPEEFDACRCEEIYYSSSSNGDIINPQAISDLIFNAFQNLEIHNPVWAERAIEILKTVYEDTNNFLSRKNLDCGNEFKVAITNLIRCLEIRKNLTSFFDSLDDLISILQELAEVLPQDYWDFIDAIEGVLIGLFEIPD</sequence>
<dbReference type="AlphaFoldDB" id="Q75JV0"/>
<protein>
    <submittedName>
        <fullName evidence="1">Uncharacterized protein</fullName>
    </submittedName>
</protein>
<dbReference type="InParanoid" id="Q75JV0"/>
<gene>
    <name evidence="1" type="ORF">DDB_G0272164</name>
</gene>
<name>Q75JV0_DICDI</name>
<dbReference type="VEuPathDB" id="AmoebaDB:DDB_G0272164"/>
<reference evidence="1 2" key="1">
    <citation type="journal article" date="2005" name="Nature">
        <title>The genome of the social amoeba Dictyostelium discoideum.</title>
        <authorList>
            <consortium name="The Dictyostelium discoideum Sequencing Consortium"/>
            <person name="Eichinger L."/>
            <person name="Pachebat J.A."/>
            <person name="Glockner G."/>
            <person name="Rajandream M.A."/>
            <person name="Sucgang R."/>
            <person name="Berriman M."/>
            <person name="Song J."/>
            <person name="Olsen R."/>
            <person name="Szafranski K."/>
            <person name="Xu Q."/>
            <person name="Tunggal B."/>
            <person name="Kummerfeld S."/>
            <person name="Madera M."/>
            <person name="Konfortov B.A."/>
            <person name="Rivero F."/>
            <person name="Bankier A.T."/>
            <person name="Lehmann R."/>
            <person name="Hamlin N."/>
            <person name="Davies R."/>
            <person name="Gaudet P."/>
            <person name="Fey P."/>
            <person name="Pilcher K."/>
            <person name="Chen G."/>
            <person name="Saunders D."/>
            <person name="Sodergren E."/>
            <person name="Davis P."/>
            <person name="Kerhornou A."/>
            <person name="Nie X."/>
            <person name="Hall N."/>
            <person name="Anjard C."/>
            <person name="Hemphill L."/>
            <person name="Bason N."/>
            <person name="Farbrother P."/>
            <person name="Desany B."/>
            <person name="Just E."/>
            <person name="Morio T."/>
            <person name="Rost R."/>
            <person name="Churcher C."/>
            <person name="Cooper J."/>
            <person name="Haydock S."/>
            <person name="van Driessche N."/>
            <person name="Cronin A."/>
            <person name="Goodhead I."/>
            <person name="Muzny D."/>
            <person name="Mourier T."/>
            <person name="Pain A."/>
            <person name="Lu M."/>
            <person name="Harper D."/>
            <person name="Lindsay R."/>
            <person name="Hauser H."/>
            <person name="James K."/>
            <person name="Quiles M."/>
            <person name="Madan Babu M."/>
            <person name="Saito T."/>
            <person name="Buchrieser C."/>
            <person name="Wardroper A."/>
            <person name="Felder M."/>
            <person name="Thangavelu M."/>
            <person name="Johnson D."/>
            <person name="Knights A."/>
            <person name="Loulseged H."/>
            <person name="Mungall K."/>
            <person name="Oliver K."/>
            <person name="Price C."/>
            <person name="Quail M.A."/>
            <person name="Urushihara H."/>
            <person name="Hernandez J."/>
            <person name="Rabbinowitsch E."/>
            <person name="Steffen D."/>
            <person name="Sanders M."/>
            <person name="Ma J."/>
            <person name="Kohara Y."/>
            <person name="Sharp S."/>
            <person name="Simmonds M."/>
            <person name="Spiegler S."/>
            <person name="Tivey A."/>
            <person name="Sugano S."/>
            <person name="White B."/>
            <person name="Walker D."/>
            <person name="Woodward J."/>
            <person name="Winckler T."/>
            <person name="Tanaka Y."/>
            <person name="Shaulsky G."/>
            <person name="Schleicher M."/>
            <person name="Weinstock G."/>
            <person name="Rosenthal A."/>
            <person name="Cox E.C."/>
            <person name="Chisholm R.L."/>
            <person name="Gibbs R."/>
            <person name="Loomis W.F."/>
            <person name="Platzer M."/>
            <person name="Kay R.R."/>
            <person name="Williams J."/>
            <person name="Dear P.H."/>
            <person name="Noegel A.A."/>
            <person name="Barrell B."/>
            <person name="Kuspa A."/>
        </authorList>
    </citation>
    <scope>NUCLEOTIDE SEQUENCE [LARGE SCALE GENOMIC DNA]</scope>
    <source>
        <strain evidence="1 2">AX4</strain>
    </source>
</reference>
<dbReference type="GeneID" id="8618406"/>
<dbReference type="KEGG" id="ddi:DDB_G0272164"/>
<evidence type="ECO:0000313" key="2">
    <source>
        <dbReference type="Proteomes" id="UP000002195"/>
    </source>
</evidence>
<dbReference type="Proteomes" id="UP000002195">
    <property type="component" value="Unassembled WGS sequence"/>
</dbReference>
<evidence type="ECO:0000313" key="1">
    <source>
        <dbReference type="EMBL" id="EAL71234.1"/>
    </source>
</evidence>
<dbReference type="RefSeq" id="XP_645239.1">
    <property type="nucleotide sequence ID" value="XM_640147.1"/>
</dbReference>
<keyword evidence="2" id="KW-1185">Reference proteome</keyword>
<dbReference type="HOGENOM" id="CLU_1743928_0_0_1"/>
<comment type="caution">
    <text evidence="1">The sequence shown here is derived from an EMBL/GenBank/DDBJ whole genome shotgun (WGS) entry which is preliminary data.</text>
</comment>
<organism evidence="1 2">
    <name type="scientific">Dictyostelium discoideum</name>
    <name type="common">Social amoeba</name>
    <dbReference type="NCBI Taxonomy" id="44689"/>
    <lineage>
        <taxon>Eukaryota</taxon>
        <taxon>Amoebozoa</taxon>
        <taxon>Evosea</taxon>
        <taxon>Eumycetozoa</taxon>
        <taxon>Dictyostelia</taxon>
        <taxon>Dictyosteliales</taxon>
        <taxon>Dictyosteliaceae</taxon>
        <taxon>Dictyostelium</taxon>
    </lineage>
</organism>
<dbReference type="SMR" id="Q75JV0"/>
<dbReference type="EMBL" id="AAFI02000008">
    <property type="protein sequence ID" value="EAL71234.1"/>
    <property type="molecule type" value="Genomic_DNA"/>
</dbReference>
<accession>Q559U5</accession>
<dbReference type="dictyBase" id="DDB_G0272164"/>
<accession>Q75JV0</accession>
<proteinExistence type="predicted"/>
<dbReference type="PaxDb" id="44689-DDB0168753"/>